<proteinExistence type="predicted"/>
<dbReference type="Proteomes" id="UP000238479">
    <property type="component" value="Chromosome 3"/>
</dbReference>
<protein>
    <submittedName>
        <fullName evidence="1">Uncharacterized protein</fullName>
    </submittedName>
</protein>
<reference evidence="1 2" key="1">
    <citation type="journal article" date="2018" name="Nat. Genet.">
        <title>The Rosa genome provides new insights in the design of modern roses.</title>
        <authorList>
            <person name="Bendahmane M."/>
        </authorList>
    </citation>
    <scope>NUCLEOTIDE SEQUENCE [LARGE SCALE GENOMIC DNA]</scope>
    <source>
        <strain evidence="2">cv. Old Blush</strain>
    </source>
</reference>
<organism evidence="1 2">
    <name type="scientific">Rosa chinensis</name>
    <name type="common">China rose</name>
    <dbReference type="NCBI Taxonomy" id="74649"/>
    <lineage>
        <taxon>Eukaryota</taxon>
        <taxon>Viridiplantae</taxon>
        <taxon>Streptophyta</taxon>
        <taxon>Embryophyta</taxon>
        <taxon>Tracheophyta</taxon>
        <taxon>Spermatophyta</taxon>
        <taxon>Magnoliopsida</taxon>
        <taxon>eudicotyledons</taxon>
        <taxon>Gunneridae</taxon>
        <taxon>Pentapetalae</taxon>
        <taxon>rosids</taxon>
        <taxon>fabids</taxon>
        <taxon>Rosales</taxon>
        <taxon>Rosaceae</taxon>
        <taxon>Rosoideae</taxon>
        <taxon>Rosoideae incertae sedis</taxon>
        <taxon>Rosa</taxon>
    </lineage>
</organism>
<dbReference type="AlphaFoldDB" id="A0A2P6RGI2"/>
<comment type="caution">
    <text evidence="1">The sequence shown here is derived from an EMBL/GenBank/DDBJ whole genome shotgun (WGS) entry which is preliminary data.</text>
</comment>
<dbReference type="Gramene" id="PRQ45525">
    <property type="protein sequence ID" value="PRQ45525"/>
    <property type="gene ID" value="RchiOBHm_Chr3g0492361"/>
</dbReference>
<sequence>MCKKSIRMNLQVILITRCWKDLDVVNKLLFVRDRRIVLPFFGSLF</sequence>
<name>A0A2P6RGI2_ROSCH</name>
<dbReference type="EMBL" id="PDCK01000041">
    <property type="protein sequence ID" value="PRQ45525.1"/>
    <property type="molecule type" value="Genomic_DNA"/>
</dbReference>
<accession>A0A2P6RGI2</accession>
<evidence type="ECO:0000313" key="1">
    <source>
        <dbReference type="EMBL" id="PRQ45525.1"/>
    </source>
</evidence>
<keyword evidence="2" id="KW-1185">Reference proteome</keyword>
<evidence type="ECO:0000313" key="2">
    <source>
        <dbReference type="Proteomes" id="UP000238479"/>
    </source>
</evidence>
<gene>
    <name evidence="1" type="ORF">RchiOBHm_Chr3g0492361</name>
</gene>